<keyword evidence="10" id="KW-1015">Disulfide bond</keyword>
<evidence type="ECO:0000313" key="14">
    <source>
        <dbReference type="Proteomes" id="UP000472676"/>
    </source>
</evidence>
<dbReference type="AlphaFoldDB" id="A0A6M2BST6"/>
<dbReference type="InterPro" id="IPR003780">
    <property type="entry name" value="COX15/CtaA_fam"/>
</dbReference>
<dbReference type="EMBL" id="JAAMOW010000004">
    <property type="protein sequence ID" value="NGY05079.1"/>
    <property type="molecule type" value="Genomic_DNA"/>
</dbReference>
<keyword evidence="2" id="KW-1003">Cell membrane</keyword>
<evidence type="ECO:0000256" key="9">
    <source>
        <dbReference type="ARBA" id="ARBA00023136"/>
    </source>
</evidence>
<keyword evidence="4" id="KW-0479">Metal-binding</keyword>
<keyword evidence="3 12" id="KW-0812">Transmembrane</keyword>
<evidence type="ECO:0000256" key="12">
    <source>
        <dbReference type="SAM" id="Phobius"/>
    </source>
</evidence>
<dbReference type="GO" id="GO:0006784">
    <property type="term" value="P:heme A biosynthetic process"/>
    <property type="evidence" value="ECO:0007669"/>
    <property type="project" value="InterPro"/>
</dbReference>
<evidence type="ECO:0000256" key="1">
    <source>
        <dbReference type="ARBA" id="ARBA00004141"/>
    </source>
</evidence>
<keyword evidence="8" id="KW-0350">Heme biosynthesis</keyword>
<organism evidence="13 14">
    <name type="scientific">Solimonas terrae</name>
    <dbReference type="NCBI Taxonomy" id="1396819"/>
    <lineage>
        <taxon>Bacteria</taxon>
        <taxon>Pseudomonadati</taxon>
        <taxon>Pseudomonadota</taxon>
        <taxon>Gammaproteobacteria</taxon>
        <taxon>Nevskiales</taxon>
        <taxon>Nevskiaceae</taxon>
        <taxon>Solimonas</taxon>
    </lineage>
</organism>
<dbReference type="InterPro" id="IPR050450">
    <property type="entry name" value="COX15/CtaA_HemeA_synthase"/>
</dbReference>
<feature type="transmembrane region" description="Helical" evidence="12">
    <location>
        <begin position="278"/>
        <end position="299"/>
    </location>
</feature>
<keyword evidence="5 12" id="KW-1133">Transmembrane helix</keyword>
<dbReference type="RefSeq" id="WP_166255693.1">
    <property type="nucleotide sequence ID" value="NZ_JAAMOW010000004.1"/>
</dbReference>
<reference evidence="13 14" key="1">
    <citation type="journal article" date="2014" name="Int. J. Syst. Evol. Microbiol.">
        <title>Solimonas terrae sp. nov., isolated from soil.</title>
        <authorList>
            <person name="Kim S.J."/>
            <person name="Moon J.Y."/>
            <person name="Weon H.Y."/>
            <person name="Ahn J.H."/>
            <person name="Chen W.M."/>
            <person name="Kwon S.W."/>
        </authorList>
    </citation>
    <scope>NUCLEOTIDE SEQUENCE [LARGE SCALE GENOMIC DNA]</scope>
    <source>
        <strain evidence="13 14">KIS83-12</strain>
    </source>
</reference>
<dbReference type="GO" id="GO:0046872">
    <property type="term" value="F:metal ion binding"/>
    <property type="evidence" value="ECO:0007669"/>
    <property type="project" value="UniProtKB-KW"/>
</dbReference>
<comment type="subcellular location">
    <subcellularLocation>
        <location evidence="1">Membrane</location>
        <topology evidence="1">Multi-pass membrane protein</topology>
    </subcellularLocation>
</comment>
<feature type="transmembrane region" description="Helical" evidence="12">
    <location>
        <begin position="311"/>
        <end position="332"/>
    </location>
</feature>
<feature type="transmembrane region" description="Helical" evidence="12">
    <location>
        <begin position="205"/>
        <end position="224"/>
    </location>
</feature>
<evidence type="ECO:0000256" key="8">
    <source>
        <dbReference type="ARBA" id="ARBA00023133"/>
    </source>
</evidence>
<dbReference type="GO" id="GO:0016491">
    <property type="term" value="F:oxidoreductase activity"/>
    <property type="evidence" value="ECO:0007669"/>
    <property type="project" value="UniProtKB-KW"/>
</dbReference>
<evidence type="ECO:0000256" key="11">
    <source>
        <dbReference type="ARBA" id="ARBA00023444"/>
    </source>
</evidence>
<feature type="transmembrane region" description="Helical" evidence="12">
    <location>
        <begin position="132"/>
        <end position="153"/>
    </location>
</feature>
<evidence type="ECO:0000256" key="10">
    <source>
        <dbReference type="ARBA" id="ARBA00023157"/>
    </source>
</evidence>
<evidence type="ECO:0000256" key="2">
    <source>
        <dbReference type="ARBA" id="ARBA00022475"/>
    </source>
</evidence>
<keyword evidence="7" id="KW-0408">Iron</keyword>
<evidence type="ECO:0000256" key="4">
    <source>
        <dbReference type="ARBA" id="ARBA00022723"/>
    </source>
</evidence>
<sequence>MLWFRRLNALAVVWCFCLVAVGAYVRLSDAGLGCPDWPGCYGHLTVPEAPHDVSAAQQLYPDRPVEAPKAWKEMIHRYLAETLGLFIVVLALSSRFIKDQRRPRVLPWLLVALVIFQGMLGMWTVTWQLKPLVVTGHLFGGMSTFALLLWMWLGTRARADVASTAELPAREMRNERAAAFALQRDLSSDARPAAMAALTSKGLRAFALAGLLVLICQIFLGGWTSTNYAALACPDLPTCQGSFLPPLDVKEAFTLWRGLGINYEYGILDARARVTIHYFHRVGALITTLVLLSLVIYLLRRPAILWRRLGLAVLAALALQVSLGISIVHFQLPLLLAAAHNLGAETLLGTLVVLNYFAWRGTRRQDD</sequence>
<dbReference type="Pfam" id="PF02628">
    <property type="entry name" value="COX15-CtaA"/>
    <property type="match status" value="1"/>
</dbReference>
<feature type="transmembrane region" description="Helical" evidence="12">
    <location>
        <begin position="105"/>
        <end position="126"/>
    </location>
</feature>
<accession>A0A6M2BST6</accession>
<keyword evidence="14" id="KW-1185">Reference proteome</keyword>
<evidence type="ECO:0000256" key="6">
    <source>
        <dbReference type="ARBA" id="ARBA00023002"/>
    </source>
</evidence>
<keyword evidence="9 12" id="KW-0472">Membrane</keyword>
<dbReference type="PANTHER" id="PTHR35457:SF1">
    <property type="entry name" value="HEME A SYNTHASE"/>
    <property type="match status" value="1"/>
</dbReference>
<evidence type="ECO:0000256" key="5">
    <source>
        <dbReference type="ARBA" id="ARBA00022989"/>
    </source>
</evidence>
<feature type="transmembrane region" description="Helical" evidence="12">
    <location>
        <begin position="338"/>
        <end position="359"/>
    </location>
</feature>
<name>A0A6M2BST6_9GAMM</name>
<gene>
    <name evidence="13" type="ORF">G7Y85_09895</name>
</gene>
<evidence type="ECO:0000256" key="3">
    <source>
        <dbReference type="ARBA" id="ARBA00022692"/>
    </source>
</evidence>
<comment type="pathway">
    <text evidence="11">Porphyrin-containing compound metabolism.</text>
</comment>
<dbReference type="Proteomes" id="UP000472676">
    <property type="component" value="Unassembled WGS sequence"/>
</dbReference>
<protein>
    <submittedName>
        <fullName evidence="13">Heme A synthase</fullName>
    </submittedName>
</protein>
<dbReference type="GO" id="GO:0016020">
    <property type="term" value="C:membrane"/>
    <property type="evidence" value="ECO:0007669"/>
    <property type="project" value="UniProtKB-SubCell"/>
</dbReference>
<dbReference type="PANTHER" id="PTHR35457">
    <property type="entry name" value="HEME A SYNTHASE"/>
    <property type="match status" value="1"/>
</dbReference>
<keyword evidence="6" id="KW-0560">Oxidoreductase</keyword>
<evidence type="ECO:0000313" key="13">
    <source>
        <dbReference type="EMBL" id="NGY05079.1"/>
    </source>
</evidence>
<evidence type="ECO:0000256" key="7">
    <source>
        <dbReference type="ARBA" id="ARBA00023004"/>
    </source>
</evidence>
<feature type="transmembrane region" description="Helical" evidence="12">
    <location>
        <begin position="75"/>
        <end position="93"/>
    </location>
</feature>
<proteinExistence type="predicted"/>
<comment type="caution">
    <text evidence="13">The sequence shown here is derived from an EMBL/GenBank/DDBJ whole genome shotgun (WGS) entry which is preliminary data.</text>
</comment>